<feature type="signal peptide" evidence="1">
    <location>
        <begin position="1"/>
        <end position="18"/>
    </location>
</feature>
<accession>A0AAV1IA28</accession>
<organism evidence="2 3">
    <name type="scientific">Coccomyxa viridis</name>
    <dbReference type="NCBI Taxonomy" id="1274662"/>
    <lineage>
        <taxon>Eukaryota</taxon>
        <taxon>Viridiplantae</taxon>
        <taxon>Chlorophyta</taxon>
        <taxon>core chlorophytes</taxon>
        <taxon>Trebouxiophyceae</taxon>
        <taxon>Trebouxiophyceae incertae sedis</taxon>
        <taxon>Coccomyxaceae</taxon>
        <taxon>Coccomyxa</taxon>
    </lineage>
</organism>
<evidence type="ECO:0000313" key="2">
    <source>
        <dbReference type="EMBL" id="CAK0782885.1"/>
    </source>
</evidence>
<evidence type="ECO:0000256" key="1">
    <source>
        <dbReference type="SAM" id="SignalP"/>
    </source>
</evidence>
<comment type="caution">
    <text evidence="2">The sequence shown here is derived from an EMBL/GenBank/DDBJ whole genome shotgun (WGS) entry which is preliminary data.</text>
</comment>
<dbReference type="EMBL" id="CAUYUE010000007">
    <property type="protein sequence ID" value="CAK0782885.1"/>
    <property type="molecule type" value="Genomic_DNA"/>
</dbReference>
<protein>
    <submittedName>
        <fullName evidence="2">Uncharacterized protein</fullName>
    </submittedName>
</protein>
<evidence type="ECO:0000313" key="3">
    <source>
        <dbReference type="Proteomes" id="UP001314263"/>
    </source>
</evidence>
<feature type="chain" id="PRO_5043426919" evidence="1">
    <location>
        <begin position="19"/>
        <end position="232"/>
    </location>
</feature>
<sequence length="232" mass="24588">MKTMRFLVPLFLAACVTAGARDLQQAQTPAASTSKPIADLLFVLSAGKATFTDANTLKLEDVTQTAQFYGSGARAGIIPTSVFANGTAGASYVSADGEWLNNPSATLFGFVGENKTQTSYILTLASPKINDDDETVTFSVVASTTSSAVKTTKGVANEVLTQAETQQGYLQTVIQPGTELRDPSLFVDANREDMKPIAQTKTFWWWGPGWGWGHGGGWGCGWGCGGGWGWGK</sequence>
<name>A0AAV1IA28_9CHLO</name>
<keyword evidence="3" id="KW-1185">Reference proteome</keyword>
<dbReference type="Proteomes" id="UP001314263">
    <property type="component" value="Unassembled WGS sequence"/>
</dbReference>
<keyword evidence="1" id="KW-0732">Signal</keyword>
<proteinExistence type="predicted"/>
<dbReference type="AlphaFoldDB" id="A0AAV1IA28"/>
<gene>
    <name evidence="2" type="ORF">CVIRNUC_006080</name>
</gene>
<reference evidence="2 3" key="1">
    <citation type="submission" date="2023-10" db="EMBL/GenBank/DDBJ databases">
        <authorList>
            <person name="Maclean D."/>
            <person name="Macfadyen A."/>
        </authorList>
    </citation>
    <scope>NUCLEOTIDE SEQUENCE [LARGE SCALE GENOMIC DNA]</scope>
</reference>